<feature type="compositionally biased region" description="Low complexity" evidence="11">
    <location>
        <begin position="34"/>
        <end position="49"/>
    </location>
</feature>
<protein>
    <recommendedName>
        <fullName evidence="12">SBP-type domain-containing protein</fullName>
    </recommendedName>
</protein>
<keyword evidence="2" id="KW-0479">Metal-binding</keyword>
<evidence type="ECO:0000313" key="13">
    <source>
        <dbReference type="EMBL" id="KAK9063536.1"/>
    </source>
</evidence>
<reference evidence="13 14" key="1">
    <citation type="submission" date="2024-04" db="EMBL/GenBank/DDBJ databases">
        <title>The reference genome of an endangered Asteraceae, Deinandra increscens subsp. villosa, native to the Central Coast of California.</title>
        <authorList>
            <person name="Guilliams M."/>
            <person name="Hasenstab-Lehman K."/>
            <person name="Meyer R."/>
            <person name="Mcevoy S."/>
        </authorList>
    </citation>
    <scope>NUCLEOTIDE SEQUENCE [LARGE SCALE GENOMIC DNA]</scope>
    <source>
        <tissue evidence="13">Leaf</tissue>
    </source>
</reference>
<evidence type="ECO:0000259" key="12">
    <source>
        <dbReference type="PROSITE" id="PS51141"/>
    </source>
</evidence>
<evidence type="ECO:0000313" key="14">
    <source>
        <dbReference type="Proteomes" id="UP001408789"/>
    </source>
</evidence>
<dbReference type="SUPFAM" id="SSF103612">
    <property type="entry name" value="SBT domain"/>
    <property type="match status" value="1"/>
</dbReference>
<evidence type="ECO:0000256" key="8">
    <source>
        <dbReference type="ARBA" id="ARBA00023242"/>
    </source>
</evidence>
<dbReference type="AlphaFoldDB" id="A0AAP0CV11"/>
<dbReference type="Proteomes" id="UP001408789">
    <property type="component" value="Unassembled WGS sequence"/>
</dbReference>
<evidence type="ECO:0000256" key="11">
    <source>
        <dbReference type="SAM" id="MobiDB-lite"/>
    </source>
</evidence>
<evidence type="ECO:0000256" key="3">
    <source>
        <dbReference type="ARBA" id="ARBA00022771"/>
    </source>
</evidence>
<proteinExistence type="predicted"/>
<evidence type="ECO:0000256" key="5">
    <source>
        <dbReference type="ARBA" id="ARBA00023015"/>
    </source>
</evidence>
<evidence type="ECO:0000256" key="2">
    <source>
        <dbReference type="ARBA" id="ARBA00022723"/>
    </source>
</evidence>
<sequence length="390" mass="43302">MEWNTKFDWENLDIDGSSFNLSEVIGGSGGGGSVSDMGNNSSTKSSISASTESSFKDGIRRSGCSFGGFGCFSDTYNKKKDELNGISQLEGSVCSSEPSIGLKLGKRTYFENSYAKNNKISSVLGVPVSSVESSGKKIKSSSGQSTPISRCQVEGCNLDLSSAKEYHRKHKVCESHSKSPKVIVAGLERRFCQQCSRFQSMSEFDEEKRSCRRRLSDHNARRRKPQYEPTRFNATDPYSPFYTTESIDVPTHSRGVQLSDVLNTSTLACNRSVPTKGTRAEIFDQGQLIYLRINIIIYVDFTIDFNLNVGAVDIRRALSLLSNTTWGSYELEHPTHSTGPAMAQHGSHSVHHGSQLSSQDYWQANPQPTDPRFQLFKSPYENSFQFHHNG</sequence>
<dbReference type="InterPro" id="IPR044817">
    <property type="entry name" value="SBP-like"/>
</dbReference>
<feature type="region of interest" description="Disordered" evidence="11">
    <location>
        <begin position="30"/>
        <end position="49"/>
    </location>
</feature>
<dbReference type="InterPro" id="IPR004333">
    <property type="entry name" value="SBP_dom"/>
</dbReference>
<evidence type="ECO:0000256" key="7">
    <source>
        <dbReference type="ARBA" id="ARBA00023163"/>
    </source>
</evidence>
<dbReference type="FunFam" id="4.10.1100.10:FF:000001">
    <property type="entry name" value="Squamosa promoter-binding-like protein 14"/>
    <property type="match status" value="1"/>
</dbReference>
<keyword evidence="4" id="KW-0862">Zinc</keyword>
<dbReference type="PANTHER" id="PTHR31251">
    <property type="entry name" value="SQUAMOSA PROMOTER-BINDING-LIKE PROTEIN 4"/>
    <property type="match status" value="1"/>
</dbReference>
<accession>A0AAP0CV11</accession>
<feature type="region of interest" description="Disordered" evidence="11">
    <location>
        <begin position="335"/>
        <end position="363"/>
    </location>
</feature>
<keyword evidence="8" id="KW-0539">Nucleus</keyword>
<evidence type="ECO:0000256" key="1">
    <source>
        <dbReference type="ARBA" id="ARBA00004123"/>
    </source>
</evidence>
<comment type="subcellular location">
    <subcellularLocation>
        <location evidence="1">Nucleus</location>
    </subcellularLocation>
</comment>
<evidence type="ECO:0000256" key="4">
    <source>
        <dbReference type="ARBA" id="ARBA00022833"/>
    </source>
</evidence>
<feature type="domain" description="SBP-type" evidence="12">
    <location>
        <begin position="148"/>
        <end position="225"/>
    </location>
</feature>
<keyword evidence="3 10" id="KW-0863">Zinc-finger</keyword>
<dbReference type="Gene3D" id="4.10.1100.10">
    <property type="entry name" value="Transcription factor, SBP-box domain"/>
    <property type="match status" value="1"/>
</dbReference>
<dbReference type="PROSITE" id="PS51141">
    <property type="entry name" value="ZF_SBP"/>
    <property type="match status" value="1"/>
</dbReference>
<dbReference type="InterPro" id="IPR036893">
    <property type="entry name" value="SBP_sf"/>
</dbReference>
<keyword evidence="7" id="KW-0804">Transcription</keyword>
<dbReference type="PANTHER" id="PTHR31251:SF74">
    <property type="entry name" value="SQUAMOSA PROMOTER-BINDING-LIKE PROTEIN 2"/>
    <property type="match status" value="1"/>
</dbReference>
<dbReference type="GO" id="GO:0005634">
    <property type="term" value="C:nucleus"/>
    <property type="evidence" value="ECO:0007669"/>
    <property type="project" value="UniProtKB-SubCell"/>
</dbReference>
<dbReference type="EMBL" id="JBCNJP010000018">
    <property type="protein sequence ID" value="KAK9063536.1"/>
    <property type="molecule type" value="Genomic_DNA"/>
</dbReference>
<organism evidence="13 14">
    <name type="scientific">Deinandra increscens subsp. villosa</name>
    <dbReference type="NCBI Taxonomy" id="3103831"/>
    <lineage>
        <taxon>Eukaryota</taxon>
        <taxon>Viridiplantae</taxon>
        <taxon>Streptophyta</taxon>
        <taxon>Embryophyta</taxon>
        <taxon>Tracheophyta</taxon>
        <taxon>Spermatophyta</taxon>
        <taxon>Magnoliopsida</taxon>
        <taxon>eudicotyledons</taxon>
        <taxon>Gunneridae</taxon>
        <taxon>Pentapetalae</taxon>
        <taxon>asterids</taxon>
        <taxon>campanulids</taxon>
        <taxon>Asterales</taxon>
        <taxon>Asteraceae</taxon>
        <taxon>Asteroideae</taxon>
        <taxon>Heliantheae alliance</taxon>
        <taxon>Madieae</taxon>
        <taxon>Madiinae</taxon>
        <taxon>Deinandra</taxon>
    </lineage>
</organism>
<dbReference type="Pfam" id="PF03110">
    <property type="entry name" value="SBP"/>
    <property type="match status" value="1"/>
</dbReference>
<comment type="function">
    <text evidence="9">Probable transcriptional factor. Binds to the promoter of the SQUAMOSA gene.</text>
</comment>
<evidence type="ECO:0000256" key="6">
    <source>
        <dbReference type="ARBA" id="ARBA00023125"/>
    </source>
</evidence>
<keyword evidence="14" id="KW-1185">Reference proteome</keyword>
<evidence type="ECO:0000256" key="9">
    <source>
        <dbReference type="ARBA" id="ARBA00056472"/>
    </source>
</evidence>
<dbReference type="GO" id="GO:0008270">
    <property type="term" value="F:zinc ion binding"/>
    <property type="evidence" value="ECO:0007669"/>
    <property type="project" value="UniProtKB-KW"/>
</dbReference>
<keyword evidence="6" id="KW-0238">DNA-binding</keyword>
<gene>
    <name evidence="13" type="ORF">SSX86_017406</name>
</gene>
<keyword evidence="5" id="KW-0805">Transcription regulation</keyword>
<feature type="compositionally biased region" description="Low complexity" evidence="11">
    <location>
        <begin position="344"/>
        <end position="359"/>
    </location>
</feature>
<comment type="caution">
    <text evidence="13">The sequence shown here is derived from an EMBL/GenBank/DDBJ whole genome shotgun (WGS) entry which is preliminary data.</text>
</comment>
<dbReference type="GO" id="GO:0003677">
    <property type="term" value="F:DNA binding"/>
    <property type="evidence" value="ECO:0007669"/>
    <property type="project" value="UniProtKB-KW"/>
</dbReference>
<name>A0AAP0CV11_9ASTR</name>
<evidence type="ECO:0000256" key="10">
    <source>
        <dbReference type="PROSITE-ProRule" id="PRU00470"/>
    </source>
</evidence>